<feature type="compositionally biased region" description="Low complexity" evidence="2">
    <location>
        <begin position="928"/>
        <end position="944"/>
    </location>
</feature>
<keyword evidence="6" id="KW-0675">Receptor</keyword>
<dbReference type="CDD" id="cd00063">
    <property type="entry name" value="FN3"/>
    <property type="match status" value="3"/>
</dbReference>
<dbReference type="FunCoup" id="A0A6J2XBX9">
    <property type="interactions" value="67"/>
</dbReference>
<keyword evidence="3" id="KW-1133">Transmembrane helix</keyword>
<dbReference type="Proteomes" id="UP000504635">
    <property type="component" value="Unplaced"/>
</dbReference>
<dbReference type="PANTHER" id="PTHR46708">
    <property type="entry name" value="TENASCIN"/>
    <property type="match status" value="1"/>
</dbReference>
<keyword evidence="3" id="KW-0812">Transmembrane</keyword>
<accession>A0A6J2XBX9</accession>
<feature type="domain" description="Fibronectin type-III" evidence="4">
    <location>
        <begin position="252"/>
        <end position="358"/>
    </location>
</feature>
<dbReference type="InterPro" id="IPR013783">
    <property type="entry name" value="Ig-like_fold"/>
</dbReference>
<reference evidence="6" key="1">
    <citation type="submission" date="2025-08" db="UniProtKB">
        <authorList>
            <consortium name="RefSeq"/>
        </authorList>
    </citation>
    <scope>IDENTIFICATION</scope>
    <source>
        <tissue evidence="6">Gonads</tissue>
    </source>
</reference>
<protein>
    <submittedName>
        <fullName evidence="6">Cytokine receptor isoform X1</fullName>
    </submittedName>
</protein>
<dbReference type="SUPFAM" id="SSF49265">
    <property type="entry name" value="Fibronectin type III"/>
    <property type="match status" value="4"/>
</dbReference>
<gene>
    <name evidence="6" type="primary">LOC115876832</name>
</gene>
<evidence type="ECO:0000256" key="1">
    <source>
        <dbReference type="ARBA" id="ARBA00022737"/>
    </source>
</evidence>
<dbReference type="InterPro" id="IPR003961">
    <property type="entry name" value="FN3_dom"/>
</dbReference>
<sequence>MKVYRNMAYLYRGLIFLISCIEIFSKTNPEMSCDPLSQKIGYTYPRGDITLEYGEDLNLWCVLHQDKAATYLENASSLMKFTYEKQAQISEIVNSTTIKLHIEKHPLTTATGYTCEINGETVCYNVVIVGTKPKEVMDFDCVGRNYENFTCSWTAPENYVKTEYFLEYYIPQRPQRYSNTMASKNAEFITAIGCPKIEQDKDKYSCTWSFYTKPQYRHSNPIFEFNLTASNVFGKRTLNKTIVQYSRIIPNPPVNLTATAISPNSIKLSWAIPVLIRSFPPGLDFRVSYWEKHSGKWTTLYNSSNTHKPPSVEYTLENLPYAHCLYDIRVALKSNNATGEFYWSNNSTVAFYSQSKLPDRPPKTNIGGFEVEGRNIIIYWQKLPQYEENGSNFTYHIEVDGDPSIKAKKILSTNARFEKMENRNYTFKIWSKNEIGYSKTYSVVSVPATYYFLKPALNLVKVFKGNGIYELEWSDPAPEKSTNYTIFWSDGNINWTTVDKGISNKVLSLSSDNNTDSGKDSYSLALSVNGHETSSGLTWAECTPLPGTGSKLREVYVKDVSSRSILVAWSLKCYKKANLLGINIIYCKTEQFSNTTACQNDTIRSTNITKPGAETGLITGLTPYTRYKIQVKPILYDLETYYSDEMVNSTFEGEPTEPRNLKVIGVTNSSITIEFQKPEEENGYIREYNISIFPGMSPIRVPPEPKKEIYQTTIEKLTPSTNYTIRVEACTVKCSTQSIIQTATENGRPNIVPKPFAQYDNSSVLLSWHKPTPDQAKVDFYEIWIGTNKNDEPSSKGQIYKTFSLQYNTSMCKDDEKLKTIYVMIRGVNMLADKRLEGPWSEKMLWPCNTTSETWVVITIIAAIFIFGGLMVYLGKKLWGHISLMRNVTVKLPDGLADLVNYPEKEKQHSDVPLLNKKFPGQTNNALSGESSGCSSGQESVASSIESTGHLSASDSGTEQPRSPSLGETDGRDIALRQRATKNPNVKKSEYVTMPELPQTPWSNKQAPGYSVIGLIPTAAKKPEVNSDYLMLSDLAPKPSAYMPFTVPISSESTTEPVVTEVASSGYVPFMSQEPASKNTDYVMAGTPSKNIEVPSVPCTRKEESSGYVKAPPIDTNKPLLFQWQQQSPVETPSSGYVVVGDPKPHCE</sequence>
<keyword evidence="1" id="KW-0677">Repeat</keyword>
<keyword evidence="5" id="KW-1185">Reference proteome</keyword>
<proteinExistence type="predicted"/>
<feature type="compositionally biased region" description="Polar residues" evidence="2">
    <location>
        <begin position="945"/>
        <end position="963"/>
    </location>
</feature>
<evidence type="ECO:0000256" key="3">
    <source>
        <dbReference type="SAM" id="Phobius"/>
    </source>
</evidence>
<dbReference type="InParanoid" id="A0A6J2XBX9"/>
<dbReference type="GeneID" id="115876832"/>
<dbReference type="AlphaFoldDB" id="A0A6J2XBX9"/>
<dbReference type="RefSeq" id="XP_030748666.1">
    <property type="nucleotide sequence ID" value="XM_030892806.1"/>
</dbReference>
<evidence type="ECO:0000259" key="4">
    <source>
        <dbReference type="PROSITE" id="PS50853"/>
    </source>
</evidence>
<feature type="transmembrane region" description="Helical" evidence="3">
    <location>
        <begin position="855"/>
        <end position="875"/>
    </location>
</feature>
<dbReference type="Gene3D" id="2.60.40.10">
    <property type="entry name" value="Immunoglobulins"/>
    <property type="match status" value="5"/>
</dbReference>
<dbReference type="OrthoDB" id="6381660at2759"/>
<dbReference type="SMART" id="SM00060">
    <property type="entry name" value="FN3"/>
    <property type="match status" value="4"/>
</dbReference>
<dbReference type="KEGG" id="soy:115876832"/>
<evidence type="ECO:0000256" key="2">
    <source>
        <dbReference type="SAM" id="MobiDB-lite"/>
    </source>
</evidence>
<dbReference type="PROSITE" id="PS50853">
    <property type="entry name" value="FN3"/>
    <property type="match status" value="2"/>
</dbReference>
<evidence type="ECO:0000313" key="5">
    <source>
        <dbReference type="Proteomes" id="UP000504635"/>
    </source>
</evidence>
<dbReference type="CTD" id="32976"/>
<name>A0A6J2XBX9_SITOR</name>
<evidence type="ECO:0000313" key="6">
    <source>
        <dbReference type="RefSeq" id="XP_030748666.1"/>
    </source>
</evidence>
<organism evidence="5 6">
    <name type="scientific">Sitophilus oryzae</name>
    <name type="common">Rice weevil</name>
    <name type="synonym">Curculio oryzae</name>
    <dbReference type="NCBI Taxonomy" id="7048"/>
    <lineage>
        <taxon>Eukaryota</taxon>
        <taxon>Metazoa</taxon>
        <taxon>Ecdysozoa</taxon>
        <taxon>Arthropoda</taxon>
        <taxon>Hexapoda</taxon>
        <taxon>Insecta</taxon>
        <taxon>Pterygota</taxon>
        <taxon>Neoptera</taxon>
        <taxon>Endopterygota</taxon>
        <taxon>Coleoptera</taxon>
        <taxon>Polyphaga</taxon>
        <taxon>Cucujiformia</taxon>
        <taxon>Curculionidae</taxon>
        <taxon>Dryophthorinae</taxon>
        <taxon>Sitophilus</taxon>
    </lineage>
</organism>
<dbReference type="InterPro" id="IPR050991">
    <property type="entry name" value="ECM_Regulatory_Proteins"/>
</dbReference>
<feature type="domain" description="Fibronectin type-III" evidence="4">
    <location>
        <begin position="657"/>
        <end position="745"/>
    </location>
</feature>
<dbReference type="Pfam" id="PF00041">
    <property type="entry name" value="fn3"/>
    <property type="match status" value="2"/>
</dbReference>
<dbReference type="InterPro" id="IPR036116">
    <property type="entry name" value="FN3_sf"/>
</dbReference>
<dbReference type="PANTHER" id="PTHR46708:SF2">
    <property type="entry name" value="FIBRONECTIN TYPE-III DOMAIN-CONTAINING PROTEIN"/>
    <property type="match status" value="1"/>
</dbReference>
<keyword evidence="3" id="KW-0472">Membrane</keyword>
<feature type="region of interest" description="Disordered" evidence="2">
    <location>
        <begin position="908"/>
        <end position="992"/>
    </location>
</feature>